<evidence type="ECO:0000313" key="7">
    <source>
        <dbReference type="EMBL" id="OCF46456.1"/>
    </source>
</evidence>
<dbReference type="KEGG" id="kpin:30176060"/>
<dbReference type="EMBL" id="CP144521">
    <property type="protein sequence ID" value="WWC68395.1"/>
    <property type="molecule type" value="Genomic_DNA"/>
</dbReference>
<dbReference type="GO" id="GO:0016787">
    <property type="term" value="F:hydrolase activity"/>
    <property type="evidence" value="ECO:0007669"/>
    <property type="project" value="UniProtKB-KW"/>
</dbReference>
<gene>
    <name evidence="7" type="ORF">I206_07691</name>
    <name evidence="8" type="ORF">I206_102321</name>
</gene>
<evidence type="ECO:0000256" key="1">
    <source>
        <dbReference type="ARBA" id="ARBA00022741"/>
    </source>
</evidence>
<dbReference type="InterPro" id="IPR011146">
    <property type="entry name" value="HIT-like"/>
</dbReference>
<feature type="active site" description="Tele-AMP-histidine intermediate" evidence="3">
    <location>
        <position position="121"/>
    </location>
</feature>
<name>A0A1B9HT62_9TREE</name>
<dbReference type="InterPro" id="IPR036265">
    <property type="entry name" value="HIT-like_sf"/>
</dbReference>
<dbReference type="PANTHER" id="PTHR12486">
    <property type="entry name" value="APRATAXIN-RELATED"/>
    <property type="match status" value="1"/>
</dbReference>
<dbReference type="PRINTS" id="PR00332">
    <property type="entry name" value="HISTRIAD"/>
</dbReference>
<keyword evidence="9" id="KW-1185">Reference proteome</keyword>
<sequence length="172" mass="19294">MPTFLSCFPSKQSQITEEDALIRSSTKSDECIFCNVSKGVGFNVIYEDEELIAFHDRTPRAKIHLLIIPRHHIASSVRELRKQHIPLLNSMINLAITLIPNSSIPKMGFHIPPFSSVPHLHLHVFSGKHTFIGKFKYPISGSNDHKGYGWFVTPNQVLNTLHQGKTVGTGRG</sequence>
<dbReference type="PANTHER" id="PTHR12486:SF5">
    <property type="entry name" value="ADENOSINE 5'-MONOPHOSPHORAMIDASE HINT3"/>
    <property type="match status" value="1"/>
</dbReference>
<feature type="domain" description="HIT" evidence="6">
    <location>
        <begin position="32"/>
        <end position="137"/>
    </location>
</feature>
<evidence type="ECO:0000256" key="3">
    <source>
        <dbReference type="PIRSR" id="PIRSR601310-1"/>
    </source>
</evidence>
<evidence type="ECO:0000256" key="4">
    <source>
        <dbReference type="PIRSR" id="PIRSR601310-3"/>
    </source>
</evidence>
<dbReference type="AlphaFoldDB" id="A0A1B9HT62"/>
<dbReference type="STRING" id="1296096.A0A1B9HT62"/>
<dbReference type="RefSeq" id="XP_019007675.1">
    <property type="nucleotide sequence ID" value="XM_019159381.1"/>
</dbReference>
<proteinExistence type="predicted"/>
<reference evidence="8" key="4">
    <citation type="submission" date="2024-02" db="EMBL/GenBank/DDBJ databases">
        <title>Comparative genomics of Cryptococcus and Kwoniella reveals pathogenesis evolution and contrasting modes of karyotype evolution via chromosome fusion or intercentromeric recombination.</title>
        <authorList>
            <person name="Coelho M.A."/>
            <person name="David-Palma M."/>
            <person name="Shea T."/>
            <person name="Bowers K."/>
            <person name="McGinley-Smith S."/>
            <person name="Mohammad A.W."/>
            <person name="Gnirke A."/>
            <person name="Yurkov A.M."/>
            <person name="Nowrousian M."/>
            <person name="Sun S."/>
            <person name="Cuomo C.A."/>
            <person name="Heitman J."/>
        </authorList>
    </citation>
    <scope>NUCLEOTIDE SEQUENCE</scope>
    <source>
        <strain evidence="8">CBS 10737</strain>
    </source>
</reference>
<reference evidence="8" key="2">
    <citation type="submission" date="2013-07" db="EMBL/GenBank/DDBJ databases">
        <authorList>
            <consortium name="The Broad Institute Genome Sequencing Platform"/>
            <person name="Cuomo C."/>
            <person name="Litvintseva A."/>
            <person name="Chen Y."/>
            <person name="Heitman J."/>
            <person name="Sun S."/>
            <person name="Springer D."/>
            <person name="Dromer F."/>
            <person name="Young S.K."/>
            <person name="Zeng Q."/>
            <person name="Gargeya S."/>
            <person name="Fitzgerald M."/>
            <person name="Abouelleil A."/>
            <person name="Alvarado L."/>
            <person name="Berlin A.M."/>
            <person name="Chapman S.B."/>
            <person name="Dewar J."/>
            <person name="Goldberg J."/>
            <person name="Griggs A."/>
            <person name="Gujja S."/>
            <person name="Hansen M."/>
            <person name="Howarth C."/>
            <person name="Imamovic A."/>
            <person name="Larimer J."/>
            <person name="McCowan C."/>
            <person name="Murphy C."/>
            <person name="Pearson M."/>
            <person name="Priest M."/>
            <person name="Roberts A."/>
            <person name="Saif S."/>
            <person name="Shea T."/>
            <person name="Sykes S."/>
            <person name="Wortman J."/>
            <person name="Nusbaum C."/>
            <person name="Birren B."/>
        </authorList>
    </citation>
    <scope>NUCLEOTIDE SEQUENCE</scope>
    <source>
        <strain evidence="8">CBS 10737</strain>
    </source>
</reference>
<keyword evidence="1" id="KW-0547">Nucleotide-binding</keyword>
<evidence type="ECO:0000313" key="9">
    <source>
        <dbReference type="Proteomes" id="UP000094020"/>
    </source>
</evidence>
<dbReference type="GO" id="GO:0000166">
    <property type="term" value="F:nucleotide binding"/>
    <property type="evidence" value="ECO:0007669"/>
    <property type="project" value="UniProtKB-KW"/>
</dbReference>
<dbReference type="Gene3D" id="3.30.428.10">
    <property type="entry name" value="HIT-like"/>
    <property type="match status" value="1"/>
</dbReference>
<dbReference type="PROSITE" id="PS51084">
    <property type="entry name" value="HIT_2"/>
    <property type="match status" value="1"/>
</dbReference>
<reference evidence="7" key="1">
    <citation type="submission" date="2013-07" db="EMBL/GenBank/DDBJ databases">
        <title>The Genome Sequence of Cryptococcus pinus CBS10737.</title>
        <authorList>
            <consortium name="The Broad Institute Genome Sequencing Platform"/>
            <person name="Cuomo C."/>
            <person name="Litvintseva A."/>
            <person name="Chen Y."/>
            <person name="Heitman J."/>
            <person name="Sun S."/>
            <person name="Springer D."/>
            <person name="Dromer F."/>
            <person name="Young S.K."/>
            <person name="Zeng Q."/>
            <person name="Gargeya S."/>
            <person name="Fitzgerald M."/>
            <person name="Abouelleil A."/>
            <person name="Alvarado L."/>
            <person name="Berlin A.M."/>
            <person name="Chapman S.B."/>
            <person name="Dewar J."/>
            <person name="Goldberg J."/>
            <person name="Griggs A."/>
            <person name="Gujja S."/>
            <person name="Hansen M."/>
            <person name="Howarth C."/>
            <person name="Imamovic A."/>
            <person name="Larimer J."/>
            <person name="McCowan C."/>
            <person name="Murphy C."/>
            <person name="Pearson M."/>
            <person name="Priest M."/>
            <person name="Roberts A."/>
            <person name="Saif S."/>
            <person name="Shea T."/>
            <person name="Sykes S."/>
            <person name="Wortman J."/>
            <person name="Nusbaum C."/>
            <person name="Birren B."/>
        </authorList>
    </citation>
    <scope>NUCLEOTIDE SEQUENCE [LARGE SCALE GENOMIC DNA]</scope>
    <source>
        <strain evidence="7">CBS 10737</strain>
    </source>
</reference>
<evidence type="ECO:0000259" key="6">
    <source>
        <dbReference type="PROSITE" id="PS51084"/>
    </source>
</evidence>
<reference evidence="7" key="3">
    <citation type="submission" date="2016-07" db="EMBL/GenBank/DDBJ databases">
        <title>Evolution of pathogenesis and genome organization in the Tremellales.</title>
        <authorList>
            <person name="Cuomo C."/>
            <person name="Litvintseva A."/>
            <person name="Heitman J."/>
            <person name="Chen Y."/>
            <person name="Sun S."/>
            <person name="Springer D."/>
            <person name="Dromer F."/>
            <person name="Young S."/>
            <person name="Zeng Q."/>
            <person name="Chapman S."/>
            <person name="Gujja S."/>
            <person name="Saif S."/>
            <person name="Birren B."/>
        </authorList>
    </citation>
    <scope>NUCLEOTIDE SEQUENCE</scope>
    <source>
        <strain evidence="7">CBS 10737</strain>
    </source>
</reference>
<dbReference type="GeneID" id="30176060"/>
<organism evidence="7">
    <name type="scientific">Kwoniella pini CBS 10737</name>
    <dbReference type="NCBI Taxonomy" id="1296096"/>
    <lineage>
        <taxon>Eukaryota</taxon>
        <taxon>Fungi</taxon>
        <taxon>Dikarya</taxon>
        <taxon>Basidiomycota</taxon>
        <taxon>Agaricomycotina</taxon>
        <taxon>Tremellomycetes</taxon>
        <taxon>Tremellales</taxon>
        <taxon>Cryptococcaceae</taxon>
        <taxon>Kwoniella</taxon>
    </lineage>
</organism>
<dbReference type="SUPFAM" id="SSF54197">
    <property type="entry name" value="HIT-like"/>
    <property type="match status" value="1"/>
</dbReference>
<protein>
    <recommendedName>
        <fullName evidence="6">HIT domain-containing protein</fullName>
    </recommendedName>
</protein>
<dbReference type="Pfam" id="PF11969">
    <property type="entry name" value="DcpS_C"/>
    <property type="match status" value="1"/>
</dbReference>
<evidence type="ECO:0000256" key="2">
    <source>
        <dbReference type="ARBA" id="ARBA00022801"/>
    </source>
</evidence>
<keyword evidence="2" id="KW-0378">Hydrolase</keyword>
<dbReference type="InterPro" id="IPR001310">
    <property type="entry name" value="Histidine_triad_HIT"/>
</dbReference>
<evidence type="ECO:0000256" key="5">
    <source>
        <dbReference type="PROSITE-ProRule" id="PRU00464"/>
    </source>
</evidence>
<dbReference type="Proteomes" id="UP000094020">
    <property type="component" value="Chromosome 3"/>
</dbReference>
<dbReference type="EMBL" id="KI894017">
    <property type="protein sequence ID" value="OCF46456.1"/>
    <property type="molecule type" value="Genomic_DNA"/>
</dbReference>
<feature type="short sequence motif" description="Histidine triad motif" evidence="4 5">
    <location>
        <begin position="119"/>
        <end position="123"/>
    </location>
</feature>
<dbReference type="OrthoDB" id="1915375at2759"/>
<accession>A0A1B9HT62</accession>
<evidence type="ECO:0000313" key="8">
    <source>
        <dbReference type="EMBL" id="WWC68395.1"/>
    </source>
</evidence>